<dbReference type="OrthoDB" id="431169at2759"/>
<protein>
    <recommendedName>
        <fullName evidence="4">RRM domain-containing protein</fullName>
    </recommendedName>
</protein>
<evidence type="ECO:0000256" key="2">
    <source>
        <dbReference type="PROSITE-ProRule" id="PRU00176"/>
    </source>
</evidence>
<dbReference type="STRING" id="79200.A0A166EN97"/>
<dbReference type="Gramene" id="KZN06778">
    <property type="protein sequence ID" value="KZN06778"/>
    <property type="gene ID" value="DCAR_007615"/>
</dbReference>
<dbReference type="EMBL" id="LNRQ01000002">
    <property type="protein sequence ID" value="KZN06778.1"/>
    <property type="molecule type" value="Genomic_DNA"/>
</dbReference>
<evidence type="ECO:0000259" key="4">
    <source>
        <dbReference type="PROSITE" id="PS50102"/>
    </source>
</evidence>
<dbReference type="SMART" id="SM00360">
    <property type="entry name" value="RRM"/>
    <property type="match status" value="2"/>
</dbReference>
<dbReference type="SUPFAM" id="SSF54928">
    <property type="entry name" value="RNA-binding domain, RBD"/>
    <property type="match status" value="1"/>
</dbReference>
<keyword evidence="7" id="KW-1185">Reference proteome</keyword>
<evidence type="ECO:0000256" key="1">
    <source>
        <dbReference type="ARBA" id="ARBA00022884"/>
    </source>
</evidence>
<feature type="compositionally biased region" description="Basic and acidic residues" evidence="3">
    <location>
        <begin position="162"/>
        <end position="175"/>
    </location>
</feature>
<evidence type="ECO:0000313" key="7">
    <source>
        <dbReference type="Proteomes" id="UP000077755"/>
    </source>
</evidence>
<dbReference type="FunFam" id="3.30.70.330:FF:000335">
    <property type="entry name" value="RNA-binding protein with multiple splicing 2"/>
    <property type="match status" value="1"/>
</dbReference>
<evidence type="ECO:0000256" key="3">
    <source>
        <dbReference type="SAM" id="MobiDB-lite"/>
    </source>
</evidence>
<dbReference type="Pfam" id="PF00076">
    <property type="entry name" value="RRM_1"/>
    <property type="match status" value="2"/>
</dbReference>
<dbReference type="EMBL" id="CP093344">
    <property type="protein sequence ID" value="WOG89364.1"/>
    <property type="molecule type" value="Genomic_DNA"/>
</dbReference>
<dbReference type="KEGG" id="dcr:108206510"/>
<dbReference type="AlphaFoldDB" id="A0A166EN97"/>
<feature type="compositionally biased region" description="Basic and acidic residues" evidence="3">
    <location>
        <begin position="267"/>
        <end position="289"/>
    </location>
</feature>
<reference evidence="6" key="2">
    <citation type="submission" date="2022-03" db="EMBL/GenBank/DDBJ databases">
        <title>Draft title - Genomic analysis of global carrot germplasm unveils the trajectory of domestication and the origin of high carotenoid orange carrot.</title>
        <authorList>
            <person name="Iorizzo M."/>
            <person name="Ellison S."/>
            <person name="Senalik D."/>
            <person name="Macko-Podgorni A."/>
            <person name="Grzebelus D."/>
            <person name="Bostan H."/>
            <person name="Rolling W."/>
            <person name="Curaba J."/>
            <person name="Simon P."/>
        </authorList>
    </citation>
    <scope>NUCLEOTIDE SEQUENCE</scope>
    <source>
        <tissue evidence="6">Leaf</tissue>
    </source>
</reference>
<dbReference type="InterPro" id="IPR000504">
    <property type="entry name" value="RRM_dom"/>
</dbReference>
<feature type="region of interest" description="Disordered" evidence="3">
    <location>
        <begin position="115"/>
        <end position="192"/>
    </location>
</feature>
<dbReference type="FunFam" id="3.30.70.330:FF:000404">
    <property type="entry name" value="RNA-binding protein with multiple splicing"/>
    <property type="match status" value="1"/>
</dbReference>
<feature type="domain" description="RRM" evidence="4">
    <location>
        <begin position="199"/>
        <end position="276"/>
    </location>
</feature>
<dbReference type="Gene3D" id="3.30.70.330">
    <property type="match status" value="2"/>
</dbReference>
<feature type="domain" description="RRM" evidence="4">
    <location>
        <begin position="35"/>
        <end position="114"/>
    </location>
</feature>
<dbReference type="GO" id="GO:0003723">
    <property type="term" value="F:RNA binding"/>
    <property type="evidence" value="ECO:0007669"/>
    <property type="project" value="UniProtKB-UniRule"/>
</dbReference>
<dbReference type="InterPro" id="IPR035979">
    <property type="entry name" value="RBD_domain_sf"/>
</dbReference>
<evidence type="ECO:0000313" key="5">
    <source>
        <dbReference type="EMBL" id="KZN06778.1"/>
    </source>
</evidence>
<dbReference type="OMA" id="NEQSEKH"/>
<reference evidence="5" key="1">
    <citation type="journal article" date="2016" name="Nat. Genet.">
        <title>A high-quality carrot genome assembly provides new insights into carotenoid accumulation and asterid genome evolution.</title>
        <authorList>
            <person name="Iorizzo M."/>
            <person name="Ellison S."/>
            <person name="Senalik D."/>
            <person name="Zeng P."/>
            <person name="Satapoomin P."/>
            <person name="Huang J."/>
            <person name="Bowman M."/>
            <person name="Iovene M."/>
            <person name="Sanseverino W."/>
            <person name="Cavagnaro P."/>
            <person name="Yildiz M."/>
            <person name="Macko-Podgorni A."/>
            <person name="Moranska E."/>
            <person name="Grzebelus E."/>
            <person name="Grzebelus D."/>
            <person name="Ashrafi H."/>
            <person name="Zheng Z."/>
            <person name="Cheng S."/>
            <person name="Spooner D."/>
            <person name="Van Deynze A."/>
            <person name="Simon P."/>
        </authorList>
    </citation>
    <scope>NUCLEOTIDE SEQUENCE [LARGE SCALE GENOMIC DNA]</scope>
    <source>
        <tissue evidence="5">Leaf</tissue>
    </source>
</reference>
<organism evidence="5">
    <name type="scientific">Daucus carota subsp. sativus</name>
    <name type="common">Carrot</name>
    <dbReference type="NCBI Taxonomy" id="79200"/>
    <lineage>
        <taxon>Eukaryota</taxon>
        <taxon>Viridiplantae</taxon>
        <taxon>Streptophyta</taxon>
        <taxon>Embryophyta</taxon>
        <taxon>Tracheophyta</taxon>
        <taxon>Spermatophyta</taxon>
        <taxon>Magnoliopsida</taxon>
        <taxon>eudicotyledons</taxon>
        <taxon>Gunneridae</taxon>
        <taxon>Pentapetalae</taxon>
        <taxon>asterids</taxon>
        <taxon>campanulids</taxon>
        <taxon>Apiales</taxon>
        <taxon>Apiaceae</taxon>
        <taxon>Apioideae</taxon>
        <taxon>Scandiceae</taxon>
        <taxon>Daucinae</taxon>
        <taxon>Daucus</taxon>
        <taxon>Daucus sect. Daucus</taxon>
    </lineage>
</organism>
<sequence>MSLINHPPYDPYSYAAAPPPPEAYAFPDTSNNNINTLFISGLPDDVSVREIHNLFRHRPGFESCQLKYTGRRNQVVAFATFNDHRSAIAVMHTLNGVKFDPETGHVLHIELARSNSRRKKAGSGPYVVIDNRKNSKDDPQDNSSDDGDGESDLPTGPGNPESSDKDDREIQKSGETEPNIGASENEQTEKSVDGLQPCSTLFIANLGPTCTSDELKQVLSQYPGFNSLKVRDRGGMPVAFADFEELEQANVVMNALKDTTLPSSDRGGMHIEYARSKMRKPKEPKGKTT</sequence>
<proteinExistence type="predicted"/>
<dbReference type="InterPro" id="IPR012677">
    <property type="entry name" value="Nucleotide-bd_a/b_plait_sf"/>
</dbReference>
<feature type="compositionally biased region" description="Basic and acidic residues" evidence="3">
    <location>
        <begin position="130"/>
        <end position="139"/>
    </location>
</feature>
<accession>A0A166EN97</accession>
<evidence type="ECO:0000313" key="6">
    <source>
        <dbReference type="EMBL" id="WOG89364.1"/>
    </source>
</evidence>
<gene>
    <name evidence="5" type="ORF">DCAR_007615</name>
    <name evidence="6" type="ORF">DCAR_0208602</name>
</gene>
<dbReference type="Proteomes" id="UP000077755">
    <property type="component" value="Chromosome 2"/>
</dbReference>
<keyword evidence="1 2" id="KW-0694">RNA-binding</keyword>
<dbReference type="PROSITE" id="PS50102">
    <property type="entry name" value="RRM"/>
    <property type="match status" value="2"/>
</dbReference>
<dbReference type="PANTHER" id="PTHR10501">
    <property type="entry name" value="U1 SMALL NUCLEAR RIBONUCLEOPROTEIN A/U2 SMALL NUCLEAR RIBONUCLEOPROTEIN B"/>
    <property type="match status" value="1"/>
</dbReference>
<feature type="region of interest" description="Disordered" evidence="3">
    <location>
        <begin position="261"/>
        <end position="289"/>
    </location>
</feature>
<name>A0A166EN97_DAUCS</name>